<dbReference type="NCBIfam" id="NF033857">
    <property type="entry name" value="BPSL0067_fam"/>
    <property type="match status" value="1"/>
</dbReference>
<keyword evidence="1" id="KW-0732">Signal</keyword>
<reference evidence="3 4" key="2">
    <citation type="submission" date="2024-07" db="EMBL/GenBank/DDBJ databases">
        <authorList>
            <person name="Akdeniz Z."/>
        </authorList>
    </citation>
    <scope>NUCLEOTIDE SEQUENCE [LARGE SCALE GENOMIC DNA]</scope>
</reference>
<evidence type="ECO:0000313" key="2">
    <source>
        <dbReference type="EMBL" id="CAI9962378.1"/>
    </source>
</evidence>
<evidence type="ECO:0000313" key="4">
    <source>
        <dbReference type="Proteomes" id="UP001642409"/>
    </source>
</evidence>
<comment type="caution">
    <text evidence="2">The sequence shown here is derived from an EMBL/GenBank/DDBJ whole genome shotgun (WGS) entry which is preliminary data.</text>
</comment>
<dbReference type="EMBL" id="CATOUU010000952">
    <property type="protein sequence ID" value="CAI9962378.1"/>
    <property type="molecule type" value="Genomic_DNA"/>
</dbReference>
<gene>
    <name evidence="3" type="ORF">HINF_LOCUS4107</name>
    <name evidence="2" type="ORF">HINF_LOCUS50023</name>
</gene>
<keyword evidence="4" id="KW-1185">Reference proteome</keyword>
<name>A0AA86QQM7_9EUKA</name>
<dbReference type="Proteomes" id="UP001642409">
    <property type="component" value="Unassembled WGS sequence"/>
</dbReference>
<accession>A0AA86QQM7</accession>
<evidence type="ECO:0000313" key="3">
    <source>
        <dbReference type="EMBL" id="CAL5977020.1"/>
    </source>
</evidence>
<evidence type="ECO:0000256" key="1">
    <source>
        <dbReference type="SAM" id="SignalP"/>
    </source>
</evidence>
<sequence>MVVFMVTLNYLAQLAPLEAAAKKNEWYGTESHECVALVKPWIPGKSTKQWKRGAQVKGNKGLATGTCIASFQYSPSKGYFYDGAIGGHGAVYVSQDSTGITVYDQWRTQPCHKRIIKFKGDGSKQNDGNEFYVIE</sequence>
<reference evidence="2" key="1">
    <citation type="submission" date="2023-06" db="EMBL/GenBank/DDBJ databases">
        <authorList>
            <person name="Kurt Z."/>
        </authorList>
    </citation>
    <scope>NUCLEOTIDE SEQUENCE</scope>
</reference>
<dbReference type="AlphaFoldDB" id="A0AA86QQM7"/>
<proteinExistence type="predicted"/>
<feature type="chain" id="PRO_5041639556" evidence="1">
    <location>
        <begin position="21"/>
        <end position="135"/>
    </location>
</feature>
<dbReference type="InterPro" id="IPR047746">
    <property type="entry name" value="Dae2/Tae2-like"/>
</dbReference>
<protein>
    <submittedName>
        <fullName evidence="2">BPSL0067 family protein</fullName>
    </submittedName>
    <submittedName>
        <fullName evidence="3">BPSL0067_family protein</fullName>
    </submittedName>
</protein>
<organism evidence="2">
    <name type="scientific">Hexamita inflata</name>
    <dbReference type="NCBI Taxonomy" id="28002"/>
    <lineage>
        <taxon>Eukaryota</taxon>
        <taxon>Metamonada</taxon>
        <taxon>Diplomonadida</taxon>
        <taxon>Hexamitidae</taxon>
        <taxon>Hexamitinae</taxon>
        <taxon>Hexamita</taxon>
    </lineage>
</organism>
<dbReference type="EMBL" id="CAXDID020000007">
    <property type="protein sequence ID" value="CAL5977020.1"/>
    <property type="molecule type" value="Genomic_DNA"/>
</dbReference>
<feature type="signal peptide" evidence="1">
    <location>
        <begin position="1"/>
        <end position="20"/>
    </location>
</feature>